<dbReference type="OrthoDB" id="1934954at2759"/>
<evidence type="ECO:0000256" key="5">
    <source>
        <dbReference type="ARBA" id="ARBA00009302"/>
    </source>
</evidence>
<dbReference type="InterPro" id="IPR001048">
    <property type="entry name" value="Asp/Glu/Uridylate_kinase"/>
</dbReference>
<protein>
    <recommendedName>
        <fullName evidence="20">Delta-1-pyrroline-5-carboxylate synthase</fullName>
    </recommendedName>
    <domain>
        <recommendedName>
            <fullName evidence="20">Glutamate 5-kinase</fullName>
            <shortName evidence="20">GK</shortName>
            <ecNumber evidence="20">2.7.2.11</ecNumber>
        </recommendedName>
        <alternativeName>
            <fullName evidence="20">Gamma-glutamyl kinase</fullName>
        </alternativeName>
    </domain>
    <domain>
        <recommendedName>
            <fullName evidence="20">Gamma-glutamyl phosphate reductase</fullName>
            <shortName evidence="20">GPR</shortName>
            <ecNumber evidence="20">1.2.1.41</ecNumber>
        </recommendedName>
        <alternativeName>
            <fullName evidence="20">Glutamate-5-semialdehyde dehydrogenase</fullName>
        </alternativeName>
        <alternativeName>
            <fullName evidence="20">Glutamyl-gamma-semialdehyde dehydrogenase</fullName>
        </alternativeName>
    </domain>
</protein>
<reference evidence="22" key="2">
    <citation type="submission" date="2025-09" db="UniProtKB">
        <authorList>
            <consortium name="Ensembl"/>
        </authorList>
    </citation>
    <scope>IDENTIFICATION</scope>
</reference>
<evidence type="ECO:0000313" key="22">
    <source>
        <dbReference type="Ensembl" id="ENSNNAP00000011274.1"/>
    </source>
</evidence>
<dbReference type="InterPro" id="IPR001057">
    <property type="entry name" value="Glu/AcGlu_kinase"/>
</dbReference>
<name>A0A8C6XAS2_NAJNA</name>
<dbReference type="PRINTS" id="PR00474">
    <property type="entry name" value="GLU5KINASE"/>
</dbReference>
<dbReference type="GO" id="GO:0055129">
    <property type="term" value="P:L-proline biosynthetic process"/>
    <property type="evidence" value="ECO:0007669"/>
    <property type="project" value="UniProtKB-UniRule"/>
</dbReference>
<dbReference type="InterPro" id="IPR036393">
    <property type="entry name" value="AceGlu_kinase-like_sf"/>
</dbReference>
<dbReference type="PROSITE" id="PS00902">
    <property type="entry name" value="GLUTAMATE_5_KINASE"/>
    <property type="match status" value="1"/>
</dbReference>
<comment type="catalytic activity">
    <reaction evidence="17 20">
        <text>L-glutamate + ATP = L-glutamyl 5-phosphate + ADP</text>
        <dbReference type="Rhea" id="RHEA:14877"/>
        <dbReference type="ChEBI" id="CHEBI:29985"/>
        <dbReference type="ChEBI" id="CHEBI:30616"/>
        <dbReference type="ChEBI" id="CHEBI:58274"/>
        <dbReference type="ChEBI" id="CHEBI:456216"/>
        <dbReference type="EC" id="2.7.2.11"/>
    </reaction>
</comment>
<dbReference type="Ensembl" id="ENSNNAT00000011789.1">
    <property type="protein sequence ID" value="ENSNNAP00000011274.1"/>
    <property type="gene ID" value="ENSNNAG00000005661.1"/>
</dbReference>
<keyword evidence="15" id="KW-0511">Multifunctional enzyme</keyword>
<dbReference type="Gene3D" id="3.40.309.10">
    <property type="entry name" value="Aldehyde Dehydrogenase, Chain A, domain 2"/>
    <property type="match status" value="1"/>
</dbReference>
<keyword evidence="10 20" id="KW-0418">Kinase</keyword>
<evidence type="ECO:0000256" key="18">
    <source>
        <dbReference type="ARBA" id="ARBA00055158"/>
    </source>
</evidence>
<dbReference type="EC" id="1.2.1.41" evidence="20"/>
<dbReference type="PANTHER" id="PTHR11063">
    <property type="entry name" value="GLUTAMATE SEMIALDEHYDE DEHYDROGENASE"/>
    <property type="match status" value="1"/>
</dbReference>
<evidence type="ECO:0000256" key="7">
    <source>
        <dbReference type="ARBA" id="ARBA00022650"/>
    </source>
</evidence>
<comment type="pathway">
    <text evidence="2 20">Amino-acid biosynthesis; L-proline biosynthesis; L-glutamate 5-semialdehyde from L-glutamate: step 2/2.</text>
</comment>
<dbReference type="NCBIfam" id="TIGR01027">
    <property type="entry name" value="proB"/>
    <property type="match status" value="1"/>
</dbReference>
<keyword evidence="7 20" id="KW-0641">Proline biosynthesis</keyword>
<dbReference type="CDD" id="cd07079">
    <property type="entry name" value="ALDH_F18-19_ProA-GPR"/>
    <property type="match status" value="1"/>
</dbReference>
<keyword evidence="14" id="KW-0496">Mitochondrion</keyword>
<evidence type="ECO:0000256" key="1">
    <source>
        <dbReference type="ARBA" id="ARBA00004305"/>
    </source>
</evidence>
<dbReference type="GO" id="GO:0005759">
    <property type="term" value="C:mitochondrial matrix"/>
    <property type="evidence" value="ECO:0007669"/>
    <property type="project" value="UniProtKB-SubCell"/>
</dbReference>
<dbReference type="CDD" id="cd04256">
    <property type="entry name" value="AAK_P5CS_ProBA"/>
    <property type="match status" value="1"/>
</dbReference>
<keyword evidence="23" id="KW-1185">Reference proteome</keyword>
<evidence type="ECO:0000256" key="4">
    <source>
        <dbReference type="ARBA" id="ARBA00006300"/>
    </source>
</evidence>
<dbReference type="PANTHER" id="PTHR11063:SF8">
    <property type="entry name" value="DELTA-1-PYRROLINE-5-CARBOXYLATE SYNTHASE"/>
    <property type="match status" value="1"/>
</dbReference>
<evidence type="ECO:0000256" key="11">
    <source>
        <dbReference type="ARBA" id="ARBA00022840"/>
    </source>
</evidence>
<comment type="pathway">
    <text evidence="3 20">Amino-acid biosynthesis; L-proline biosynthesis; L-glutamate 5-semialdehyde from L-glutamate: step 1/2.</text>
</comment>
<evidence type="ECO:0000256" key="17">
    <source>
        <dbReference type="ARBA" id="ARBA00049141"/>
    </source>
</evidence>
<keyword evidence="9 20" id="KW-0547">Nucleotide-binding</keyword>
<dbReference type="InterPro" id="IPR016163">
    <property type="entry name" value="Ald_DH_C"/>
</dbReference>
<dbReference type="FunFam" id="3.40.1160.10:FF:000010">
    <property type="entry name" value="Delta-1-pyrroline-5-carboxylate synthase"/>
    <property type="match status" value="1"/>
</dbReference>
<dbReference type="PIRSF" id="PIRSF036429">
    <property type="entry name" value="P5C_syn"/>
    <property type="match status" value="1"/>
</dbReference>
<keyword evidence="13 20" id="KW-0560">Oxidoreductase</keyword>
<dbReference type="SUPFAM" id="SSF53633">
    <property type="entry name" value="Carbamate kinase-like"/>
    <property type="match status" value="1"/>
</dbReference>
<dbReference type="HAMAP" id="MF_00412">
    <property type="entry name" value="ProA"/>
    <property type="match status" value="1"/>
</dbReference>
<dbReference type="Gene3D" id="3.40.1160.10">
    <property type="entry name" value="Acetylglutamate kinase-like"/>
    <property type="match status" value="1"/>
</dbReference>
<evidence type="ECO:0000256" key="8">
    <source>
        <dbReference type="ARBA" id="ARBA00022679"/>
    </source>
</evidence>
<dbReference type="FunFam" id="3.40.309.10:FF:000011">
    <property type="entry name" value="Delta-1-pyrroline-5-carboxylate synthase"/>
    <property type="match status" value="1"/>
</dbReference>
<comment type="subunit">
    <text evidence="19">Can form homodimers/multimers.</text>
</comment>
<comment type="function">
    <text evidence="18">Bifunctional enzyme that converts glutamate to glutamate 5-semialdehyde, an intermediate in the biosynthesis of proline, ornithine and arginine.</text>
</comment>
<evidence type="ECO:0000256" key="15">
    <source>
        <dbReference type="ARBA" id="ARBA00023268"/>
    </source>
</evidence>
<dbReference type="InterPro" id="IPR019797">
    <property type="entry name" value="Glutamate_5-kinase_CS"/>
</dbReference>
<dbReference type="InterPro" id="IPR016162">
    <property type="entry name" value="Ald_DH_N"/>
</dbReference>
<dbReference type="InterPro" id="IPR016161">
    <property type="entry name" value="Ald_DH/histidinol_DH"/>
</dbReference>
<dbReference type="EC" id="2.7.2.11" evidence="20"/>
<evidence type="ECO:0000256" key="3">
    <source>
        <dbReference type="ARBA" id="ARBA00005185"/>
    </source>
</evidence>
<dbReference type="GO" id="GO:0004350">
    <property type="term" value="F:glutamate-5-semialdehyde dehydrogenase activity"/>
    <property type="evidence" value="ECO:0007669"/>
    <property type="project" value="UniProtKB-UniRule"/>
</dbReference>
<dbReference type="AlphaFoldDB" id="A0A8C6XAS2"/>
<keyword evidence="12 20" id="KW-0521">NADP</keyword>
<keyword evidence="11 20" id="KW-0067">ATP-binding</keyword>
<keyword evidence="6 20" id="KW-0028">Amino-acid biosynthesis</keyword>
<sequence length="726" mass="79506">EISRSVRGWSNIPFITVPLSRTHGKSFAHRSELKHAKRIVVKLGSAVVTRGDECGLALGRLASIVEQVSMLQNQGREMMIVTSGAVAFGKQRLRHEILLSQSVRQALHSGQNQLKDMAIPVLEARACAAAGQSGLMALYEAMFTQYSICAAQILVTNLDFHDEQKRRNLNGTLHELLRMNIVPIINTNDAVVPPPEPNSDLQGVNVISVKDNDSLAARLAVEMKTDLLIVLSDVEGLFDSPPGSDDAKLIDIFYPGDQQSVTFGTKSRVGMGGMEAKVKAALWALQGGTSVVIANGTHPKISGHVITDIVEGKKVGTFFSEVKPAGPTVEQQAEMARTGGRSLAALQPEQRAEIIYHLADLLTDQREEILQANKKDLEEAENKGRLALPLLKRLSLSTSKLNSLAIGLRQIAASSQDSVGRVLRKTRIAKDLELEQVTVPIGVLLVIFESRPDCLPQVSALAIASGNGLLLKGGKEALHSNQILHHLTQEALSIHGVKDAVQLVRCHSVGRLLSSIFKHVTELNQLSFLPPVRDSKCEYPAACNALETLLIHRDLLRTPIFDQIIDMLRVEQVKVHAGPKFASYLTFSPSEVKSLRTEYGDLECCIEVVDSVQDAIEHIHKYGSSHTDVIITENEKTAEFFLQHLDSACVFWNASTRFSDGYRFGLGAEVGISTSRIHARGPVGIEGLLTTKWLLRGDNHIVSDFSEQGSMKYLHENLPIPQRNTN</sequence>
<dbReference type="Pfam" id="PF00696">
    <property type="entry name" value="AA_kinase"/>
    <property type="match status" value="1"/>
</dbReference>
<evidence type="ECO:0000256" key="16">
    <source>
        <dbReference type="ARBA" id="ARBA00049024"/>
    </source>
</evidence>
<dbReference type="InterPro" id="IPR041744">
    <property type="entry name" value="G5K_ProBA"/>
</dbReference>
<dbReference type="HAMAP" id="MF_00456">
    <property type="entry name" value="ProB"/>
    <property type="match status" value="1"/>
</dbReference>
<keyword evidence="8 20" id="KW-0808">Transferase</keyword>
<dbReference type="InterPro" id="IPR020593">
    <property type="entry name" value="G-glutamylP_reductase_CS"/>
</dbReference>
<comment type="similarity">
    <text evidence="4 20">In the C-terminal section; belongs to the gamma-glutamyl phosphate reductase family.</text>
</comment>
<evidence type="ECO:0000256" key="6">
    <source>
        <dbReference type="ARBA" id="ARBA00022605"/>
    </source>
</evidence>
<evidence type="ECO:0000256" key="19">
    <source>
        <dbReference type="ARBA" id="ARBA00064272"/>
    </source>
</evidence>
<dbReference type="GeneTree" id="ENSGT00500000044903"/>
<gene>
    <name evidence="22" type="primary">ALDH18A1</name>
</gene>
<comment type="catalytic activity">
    <reaction evidence="16 20">
        <text>L-glutamate 5-semialdehyde + phosphate + NADP(+) = L-glutamyl 5-phosphate + NADPH + H(+)</text>
        <dbReference type="Rhea" id="RHEA:19541"/>
        <dbReference type="ChEBI" id="CHEBI:15378"/>
        <dbReference type="ChEBI" id="CHEBI:43474"/>
        <dbReference type="ChEBI" id="CHEBI:57783"/>
        <dbReference type="ChEBI" id="CHEBI:58066"/>
        <dbReference type="ChEBI" id="CHEBI:58274"/>
        <dbReference type="ChEBI" id="CHEBI:58349"/>
        <dbReference type="EC" id="1.2.1.41"/>
    </reaction>
</comment>
<dbReference type="GO" id="GO:0004349">
    <property type="term" value="F:glutamate 5-kinase activity"/>
    <property type="evidence" value="ECO:0007669"/>
    <property type="project" value="UniProtKB-UniRule"/>
</dbReference>
<evidence type="ECO:0000313" key="23">
    <source>
        <dbReference type="Proteomes" id="UP000694559"/>
    </source>
</evidence>
<evidence type="ECO:0000256" key="14">
    <source>
        <dbReference type="ARBA" id="ARBA00023128"/>
    </source>
</evidence>
<evidence type="ECO:0000256" key="2">
    <source>
        <dbReference type="ARBA" id="ARBA00004985"/>
    </source>
</evidence>
<dbReference type="UniPathway" id="UPA00098">
    <property type="reaction ID" value="UER00359"/>
</dbReference>
<dbReference type="Gene3D" id="3.40.605.10">
    <property type="entry name" value="Aldehyde Dehydrogenase, Chain A, domain 1"/>
    <property type="match status" value="2"/>
</dbReference>
<accession>A0A8C6XAS2</accession>
<evidence type="ECO:0000256" key="9">
    <source>
        <dbReference type="ARBA" id="ARBA00022741"/>
    </source>
</evidence>
<dbReference type="GO" id="GO:0005524">
    <property type="term" value="F:ATP binding"/>
    <property type="evidence" value="ECO:0007669"/>
    <property type="project" value="UniProtKB-UniRule"/>
</dbReference>
<comment type="subcellular location">
    <subcellularLocation>
        <location evidence="1">Mitochondrion matrix</location>
    </subcellularLocation>
</comment>
<evidence type="ECO:0000256" key="13">
    <source>
        <dbReference type="ARBA" id="ARBA00023002"/>
    </source>
</evidence>
<comment type="similarity">
    <text evidence="5 20">In the N-terminal section; belongs to the glutamate 5-kinase family.</text>
</comment>
<evidence type="ECO:0000259" key="21">
    <source>
        <dbReference type="Pfam" id="PF00696"/>
    </source>
</evidence>
<dbReference type="InterPro" id="IPR005766">
    <property type="entry name" value="P5_carboxy_syn"/>
</dbReference>
<evidence type="ECO:0000256" key="12">
    <source>
        <dbReference type="ARBA" id="ARBA00022857"/>
    </source>
</evidence>
<evidence type="ECO:0000256" key="10">
    <source>
        <dbReference type="ARBA" id="ARBA00022777"/>
    </source>
</evidence>
<reference evidence="22" key="1">
    <citation type="submission" date="2025-08" db="UniProtKB">
        <authorList>
            <consortium name="Ensembl"/>
        </authorList>
    </citation>
    <scope>IDENTIFICATION</scope>
</reference>
<dbReference type="Proteomes" id="UP000694559">
    <property type="component" value="Unplaced"/>
</dbReference>
<organism evidence="22 23">
    <name type="scientific">Naja naja</name>
    <name type="common">Indian cobra</name>
    <dbReference type="NCBI Taxonomy" id="35670"/>
    <lineage>
        <taxon>Eukaryota</taxon>
        <taxon>Metazoa</taxon>
        <taxon>Chordata</taxon>
        <taxon>Craniata</taxon>
        <taxon>Vertebrata</taxon>
        <taxon>Euteleostomi</taxon>
        <taxon>Lepidosauria</taxon>
        <taxon>Squamata</taxon>
        <taxon>Bifurcata</taxon>
        <taxon>Unidentata</taxon>
        <taxon>Episquamata</taxon>
        <taxon>Toxicofera</taxon>
        <taxon>Serpentes</taxon>
        <taxon>Colubroidea</taxon>
        <taxon>Elapidae</taxon>
        <taxon>Elapinae</taxon>
        <taxon>Naja</taxon>
    </lineage>
</organism>
<dbReference type="SUPFAM" id="SSF53720">
    <property type="entry name" value="ALDH-like"/>
    <property type="match status" value="1"/>
</dbReference>
<evidence type="ECO:0000256" key="20">
    <source>
        <dbReference type="PIRNR" id="PIRNR036429"/>
    </source>
</evidence>
<dbReference type="InterPro" id="IPR000965">
    <property type="entry name" value="GPR_dom"/>
</dbReference>
<dbReference type="InterPro" id="IPR005715">
    <property type="entry name" value="Glu_5kinase/COase_Synthase"/>
</dbReference>
<dbReference type="PROSITE" id="PS01223">
    <property type="entry name" value="PROA"/>
    <property type="match status" value="1"/>
</dbReference>
<feature type="domain" description="Aspartate/glutamate/uridylate kinase" evidence="21">
    <location>
        <begin position="37"/>
        <end position="295"/>
    </location>
</feature>
<proteinExistence type="inferred from homology"/>